<dbReference type="EMBL" id="OV121140">
    <property type="protein sequence ID" value="CAH0564587.1"/>
    <property type="molecule type" value="Genomic_DNA"/>
</dbReference>
<feature type="chain" id="PRO_5040146672" evidence="1">
    <location>
        <begin position="24"/>
        <end position="120"/>
    </location>
</feature>
<name>A0A9P0BM78_BRAAE</name>
<dbReference type="Proteomes" id="UP001154078">
    <property type="component" value="Chromosome 9"/>
</dbReference>
<sequence>MNILTKYLCLALVALVLIDFVHTYDTNEEKEKFVKMVDKLRKLYKEEKLNYENIIKKIYDCANAHIGQPGWVCDSVKDAVFDGDDAMEAISFLMNKSSSWSMGVNDWHNCIYCFENSFGI</sequence>
<evidence type="ECO:0000313" key="2">
    <source>
        <dbReference type="EMBL" id="CAH0564587.1"/>
    </source>
</evidence>
<proteinExistence type="predicted"/>
<keyword evidence="3" id="KW-1185">Reference proteome</keyword>
<evidence type="ECO:0000256" key="1">
    <source>
        <dbReference type="SAM" id="SignalP"/>
    </source>
</evidence>
<keyword evidence="1" id="KW-0732">Signal</keyword>
<accession>A0A9P0BM78</accession>
<evidence type="ECO:0000313" key="3">
    <source>
        <dbReference type="Proteomes" id="UP001154078"/>
    </source>
</evidence>
<organism evidence="2 3">
    <name type="scientific">Brassicogethes aeneus</name>
    <name type="common">Rape pollen beetle</name>
    <name type="synonym">Meligethes aeneus</name>
    <dbReference type="NCBI Taxonomy" id="1431903"/>
    <lineage>
        <taxon>Eukaryota</taxon>
        <taxon>Metazoa</taxon>
        <taxon>Ecdysozoa</taxon>
        <taxon>Arthropoda</taxon>
        <taxon>Hexapoda</taxon>
        <taxon>Insecta</taxon>
        <taxon>Pterygota</taxon>
        <taxon>Neoptera</taxon>
        <taxon>Endopterygota</taxon>
        <taxon>Coleoptera</taxon>
        <taxon>Polyphaga</taxon>
        <taxon>Cucujiformia</taxon>
        <taxon>Nitidulidae</taxon>
        <taxon>Meligethinae</taxon>
        <taxon>Brassicogethes</taxon>
    </lineage>
</organism>
<feature type="signal peptide" evidence="1">
    <location>
        <begin position="1"/>
        <end position="23"/>
    </location>
</feature>
<gene>
    <name evidence="2" type="ORF">MELIAE_LOCUS13102</name>
</gene>
<protein>
    <submittedName>
        <fullName evidence="2">Uncharacterized protein</fullName>
    </submittedName>
</protein>
<dbReference type="AlphaFoldDB" id="A0A9P0BM78"/>
<reference evidence="2" key="1">
    <citation type="submission" date="2021-12" db="EMBL/GenBank/DDBJ databases">
        <authorList>
            <person name="King R."/>
        </authorList>
    </citation>
    <scope>NUCLEOTIDE SEQUENCE</scope>
</reference>